<dbReference type="PANTHER" id="PTHR12725">
    <property type="entry name" value="HALOACID DEHALOGENASE-LIKE HYDROLASE"/>
    <property type="match status" value="1"/>
</dbReference>
<gene>
    <name evidence="1" type="ORF">MPC4_140003</name>
</gene>
<dbReference type="NCBIfam" id="TIGR01993">
    <property type="entry name" value="Pyr-5-nucltdase"/>
    <property type="match status" value="1"/>
</dbReference>
<dbReference type="SFLD" id="SFLDG01132">
    <property type="entry name" value="C1.5.3:_5'-Nucleotidase_Like"/>
    <property type="match status" value="1"/>
</dbReference>
<dbReference type="InterPro" id="IPR010237">
    <property type="entry name" value="Pyr-5-nucltdase"/>
</dbReference>
<accession>A0A8B6M2T5</accession>
<evidence type="ECO:0000313" key="1">
    <source>
        <dbReference type="EMBL" id="VTZ49104.1"/>
    </source>
</evidence>
<comment type="caution">
    <text evidence="1">The sequence shown here is derived from an EMBL/GenBank/DDBJ whole genome shotgun (WGS) entry which is preliminary data.</text>
</comment>
<reference evidence="1 2" key="1">
    <citation type="submission" date="2019-05" db="EMBL/GenBank/DDBJ databases">
        <authorList>
            <person name="Farhan Ul Haque M."/>
        </authorList>
    </citation>
    <scope>NUCLEOTIDE SEQUENCE [LARGE SCALE GENOMIC DNA]</scope>
    <source>
        <strain evidence="1">2</strain>
    </source>
</reference>
<dbReference type="Gene3D" id="3.40.50.1000">
    <property type="entry name" value="HAD superfamily/HAD-like"/>
    <property type="match status" value="1"/>
</dbReference>
<dbReference type="InterPro" id="IPR023214">
    <property type="entry name" value="HAD_sf"/>
</dbReference>
<dbReference type="InterPro" id="IPR006439">
    <property type="entry name" value="HAD-SF_hydro_IA"/>
</dbReference>
<dbReference type="Pfam" id="PF00702">
    <property type="entry name" value="Hydrolase"/>
    <property type="match status" value="1"/>
</dbReference>
<dbReference type="SFLD" id="SFLDG01129">
    <property type="entry name" value="C1.5:_HAD__Beta-PGM__Phosphata"/>
    <property type="match status" value="1"/>
</dbReference>
<proteinExistence type="predicted"/>
<dbReference type="InterPro" id="IPR036412">
    <property type="entry name" value="HAD-like_sf"/>
</dbReference>
<dbReference type="Proteomes" id="UP000485880">
    <property type="component" value="Unassembled WGS sequence"/>
</dbReference>
<sequence>MKKAKQSSVEIEADAAARAPEPAPLGQFAQKDIWVFDLDNTLYPADSDLWPKIDARITLFLAHLFGLDGMSSRALQKYYYERYGTTLRGLMQEHAISAEAYLDFTHDIDRSGLVPNHSLASAITALPGRKLILTNGSRDHAIRTAKALGLDAMFEDIFDIVAADFMPKPEAATYERFFEKHDVDPTRSVMFEDLARNLIVPHARGMTTALVVPKPGQMDHREAFEITSEVAPPHIDFVISDLEAFLVEIVAALQGGEEGAAENKA</sequence>
<protein>
    <submittedName>
        <fullName evidence="1">Pyrimidine 5'-nucleotidase</fullName>
    </submittedName>
</protein>
<dbReference type="SFLD" id="SFLDS00003">
    <property type="entry name" value="Haloacid_Dehalogenase"/>
    <property type="match status" value="1"/>
</dbReference>
<name>A0A8B6M2T5_METTU</name>
<dbReference type="EMBL" id="CABFMQ020000046">
    <property type="protein sequence ID" value="VTZ49104.1"/>
    <property type="molecule type" value="Genomic_DNA"/>
</dbReference>
<dbReference type="SUPFAM" id="SSF56784">
    <property type="entry name" value="HAD-like"/>
    <property type="match status" value="1"/>
</dbReference>
<dbReference type="Gene3D" id="1.10.150.450">
    <property type="match status" value="1"/>
</dbReference>
<dbReference type="PANTHER" id="PTHR12725:SF117">
    <property type="entry name" value="HALOACID DEHALOGENASE-LIKE HYDROLASE"/>
    <property type="match status" value="1"/>
</dbReference>
<organism evidence="1 2">
    <name type="scientific">Methylocella tundrae</name>
    <dbReference type="NCBI Taxonomy" id="227605"/>
    <lineage>
        <taxon>Bacteria</taxon>
        <taxon>Pseudomonadati</taxon>
        <taxon>Pseudomonadota</taxon>
        <taxon>Alphaproteobacteria</taxon>
        <taxon>Hyphomicrobiales</taxon>
        <taxon>Beijerinckiaceae</taxon>
        <taxon>Methylocella</taxon>
    </lineage>
</organism>
<dbReference type="AlphaFoldDB" id="A0A8B6M2T5"/>
<evidence type="ECO:0000313" key="2">
    <source>
        <dbReference type="Proteomes" id="UP000485880"/>
    </source>
</evidence>
<keyword evidence="2" id="KW-1185">Reference proteome</keyword>
<dbReference type="NCBIfam" id="TIGR01509">
    <property type="entry name" value="HAD-SF-IA-v3"/>
    <property type="match status" value="1"/>
</dbReference>